<dbReference type="AlphaFoldDB" id="A0A4Q0SRM9"/>
<dbReference type="EMBL" id="LBJM01000023">
    <property type="protein sequence ID" value="RXH41059.1"/>
    <property type="molecule type" value="Genomic_DNA"/>
</dbReference>
<evidence type="ECO:0000256" key="1">
    <source>
        <dbReference type="ARBA" id="ARBA00022801"/>
    </source>
</evidence>
<name>A0A4Q0SRM9_9BRAD</name>
<gene>
    <name evidence="3" type="ORF">XH94_09455</name>
</gene>
<feature type="domain" description="Chitin-binding type-3" evidence="2">
    <location>
        <begin position="155"/>
        <end position="183"/>
    </location>
</feature>
<proteinExistence type="predicted"/>
<dbReference type="GO" id="GO:0005576">
    <property type="term" value="C:extracellular region"/>
    <property type="evidence" value="ECO:0007669"/>
    <property type="project" value="InterPro"/>
</dbReference>
<evidence type="ECO:0000313" key="4">
    <source>
        <dbReference type="Proteomes" id="UP000290565"/>
    </source>
</evidence>
<dbReference type="Pfam" id="PF02839">
    <property type="entry name" value="CBM_5_12"/>
    <property type="match status" value="1"/>
</dbReference>
<comment type="caution">
    <text evidence="3">The sequence shown here is derived from an EMBL/GenBank/DDBJ whole genome shotgun (WGS) entry which is preliminary data.</text>
</comment>
<keyword evidence="1" id="KW-0378">Hydrolase</keyword>
<organism evidence="3 4">
    <name type="scientific">Bradyrhizobium zhanjiangense</name>
    <dbReference type="NCBI Taxonomy" id="1325107"/>
    <lineage>
        <taxon>Bacteria</taxon>
        <taxon>Pseudomonadati</taxon>
        <taxon>Pseudomonadota</taxon>
        <taxon>Alphaproteobacteria</taxon>
        <taxon>Hyphomicrobiales</taxon>
        <taxon>Nitrobacteraceae</taxon>
        <taxon>Bradyrhizobium</taxon>
    </lineage>
</organism>
<protein>
    <recommendedName>
        <fullName evidence="2">Chitin-binding type-3 domain-containing protein</fullName>
    </recommendedName>
</protein>
<dbReference type="InterPro" id="IPR036573">
    <property type="entry name" value="CBM_sf_5/12"/>
</dbReference>
<dbReference type="SUPFAM" id="SSF51055">
    <property type="entry name" value="Carbohydrate binding domain"/>
    <property type="match status" value="1"/>
</dbReference>
<reference evidence="3 4" key="1">
    <citation type="submission" date="2015-04" db="EMBL/GenBank/DDBJ databases">
        <title>Comparative genomics of rhizobia nodulating Arachis hypogaea in China.</title>
        <authorList>
            <person name="Li Y."/>
        </authorList>
    </citation>
    <scope>NUCLEOTIDE SEQUENCE [LARGE SCALE GENOMIC DNA]</scope>
    <source>
        <strain evidence="3 4">CCBAU 51787</strain>
    </source>
</reference>
<evidence type="ECO:0000259" key="2">
    <source>
        <dbReference type="Pfam" id="PF02839"/>
    </source>
</evidence>
<dbReference type="GO" id="GO:0030246">
    <property type="term" value="F:carbohydrate binding"/>
    <property type="evidence" value="ECO:0007669"/>
    <property type="project" value="InterPro"/>
</dbReference>
<dbReference type="InterPro" id="IPR003610">
    <property type="entry name" value="CBM5/12"/>
</dbReference>
<dbReference type="RefSeq" id="WP_245508534.1">
    <property type="nucleotide sequence ID" value="NZ_LBJM01000023.1"/>
</dbReference>
<dbReference type="GO" id="GO:0005975">
    <property type="term" value="P:carbohydrate metabolic process"/>
    <property type="evidence" value="ECO:0007669"/>
    <property type="project" value="InterPro"/>
</dbReference>
<evidence type="ECO:0000313" key="3">
    <source>
        <dbReference type="EMBL" id="RXH41059.1"/>
    </source>
</evidence>
<sequence length="464" mass="47153">MTALVSYSTGTATVSAGGTTVTGIGTIWSGVNARPGDILQVGNYQSVISDVVDTGTLTIPPWGGGAQTAVAYKIWQVSPQRFAGAQAMADVNTLVAALNTTGFFVFVGSTETVPDPSLGNEEQYAFQPTTGKTWVKSGGVWSYLGIYKAFQLKGAWSGATAYTVGDVVSLSGSSYACILDHTNHTPPNTTYWQLLASIGATGNTGATGAGYGGTSTTSLTIGTGSKAFTTQSGLAYINGARVRASSAANTSNWMEGLATYTGTSLTITVDKTNGSGTLADWNFNIVGQPGAGDLSSANNLSDLANVATARANLGLTEAIVTAAVGQLPGTTGTTQPAAGKIGERITATATVSLVSATAKNVTSINPGAGVWDLEMVNAFDGPGATTSSDWISAMSTTTASTVSGVVGEAYHTRLPSGADMSIVHSSRRIRVTTAGSTPYYLNAQATYSGASYSCTGTIQATRVS</sequence>
<dbReference type="Gene3D" id="2.10.10.20">
    <property type="entry name" value="Carbohydrate-binding module superfamily 5/12"/>
    <property type="match status" value="1"/>
</dbReference>
<accession>A0A4Q0SRM9</accession>
<dbReference type="Proteomes" id="UP000290565">
    <property type="component" value="Unassembled WGS sequence"/>
</dbReference>
<dbReference type="GO" id="GO:0004553">
    <property type="term" value="F:hydrolase activity, hydrolyzing O-glycosyl compounds"/>
    <property type="evidence" value="ECO:0007669"/>
    <property type="project" value="InterPro"/>
</dbReference>